<evidence type="ECO:0000313" key="2">
    <source>
        <dbReference type="Proteomes" id="UP001253595"/>
    </source>
</evidence>
<reference evidence="1 2" key="1">
    <citation type="submission" date="2023-07" db="EMBL/GenBank/DDBJ databases">
        <title>Sorghum-associated microbial communities from plants grown in Nebraska, USA.</title>
        <authorList>
            <person name="Schachtman D."/>
        </authorList>
    </citation>
    <scope>NUCLEOTIDE SEQUENCE [LARGE SCALE GENOMIC DNA]</scope>
    <source>
        <strain evidence="1 2">BE190</strain>
    </source>
</reference>
<dbReference type="EMBL" id="JAVDVX010000004">
    <property type="protein sequence ID" value="MDR7090327.1"/>
    <property type="molecule type" value="Genomic_DNA"/>
</dbReference>
<sequence>MSLLDVQRSLVGLTRGSMGAYENALQLTPGEQEWLTQILDSKGLQVTQQIQQWWRMSRVCSTAPLTIELLKRTGLTDVIVEYITNQPVRTLFFAAELEQFKQFLENHAQVDTTTKTLIAFEAGIKSASQLASANLTTPTFSLSLKFEQNPLELFTALLTGTPLPSADSQGFQLVVDSTLETLWRCYRNGAISTHSPYEQVAAR</sequence>
<accession>A0ABU1UYP4</accession>
<keyword evidence="2" id="KW-1185">Reference proteome</keyword>
<gene>
    <name evidence="1" type="ORF">J2X05_002351</name>
</gene>
<organism evidence="1 2">
    <name type="scientific">Cellvibrio fibrivorans</name>
    <dbReference type="NCBI Taxonomy" id="126350"/>
    <lineage>
        <taxon>Bacteria</taxon>
        <taxon>Pseudomonadati</taxon>
        <taxon>Pseudomonadota</taxon>
        <taxon>Gammaproteobacteria</taxon>
        <taxon>Cellvibrionales</taxon>
        <taxon>Cellvibrionaceae</taxon>
        <taxon>Cellvibrio</taxon>
    </lineage>
</organism>
<dbReference type="Proteomes" id="UP001253595">
    <property type="component" value="Unassembled WGS sequence"/>
</dbReference>
<dbReference type="RefSeq" id="WP_310072575.1">
    <property type="nucleotide sequence ID" value="NZ_JAVDVX010000004.1"/>
</dbReference>
<evidence type="ECO:0000313" key="1">
    <source>
        <dbReference type="EMBL" id="MDR7090327.1"/>
    </source>
</evidence>
<proteinExistence type="predicted"/>
<name>A0ABU1UYP4_9GAMM</name>
<protein>
    <submittedName>
        <fullName evidence="1">Uncharacterized protein</fullName>
    </submittedName>
</protein>
<comment type="caution">
    <text evidence="1">The sequence shown here is derived from an EMBL/GenBank/DDBJ whole genome shotgun (WGS) entry which is preliminary data.</text>
</comment>